<keyword evidence="2" id="KW-1185">Reference proteome</keyword>
<dbReference type="RefSeq" id="WP_189746849.1">
    <property type="nucleotide sequence ID" value="NZ_BMRL01000023.1"/>
</dbReference>
<gene>
    <name evidence="1" type="ORF">Snoj_35050</name>
</gene>
<sequence length="149" mass="16300">MTDKAEARDAFKNRCSNASRTLASCVGYSISRISFEAFAEEDSLEIPLREGPWKPDVVVSLSHLHHVSVDKPPQIAGSFIDEISLIHLPALPHSWPADAAGRIRRFDGLCELAWLRIVGPTELDAVASIVTVYTAMSDDRASMVQNPLG</sequence>
<comment type="caution">
    <text evidence="1">The sequence shown here is derived from an EMBL/GenBank/DDBJ whole genome shotgun (WGS) entry which is preliminary data.</text>
</comment>
<evidence type="ECO:0000313" key="2">
    <source>
        <dbReference type="Proteomes" id="UP000613974"/>
    </source>
</evidence>
<name>A0ABQ3SNP4_9ACTN</name>
<accession>A0ABQ3SNP4</accession>
<dbReference type="GeneID" id="95587854"/>
<reference evidence="2" key="1">
    <citation type="submission" date="2023-07" db="EMBL/GenBank/DDBJ databases">
        <title>Whole genome shotgun sequence of Streptomyces nojiriensis NBRC 13794.</title>
        <authorList>
            <person name="Komaki H."/>
            <person name="Tamura T."/>
        </authorList>
    </citation>
    <scope>NUCLEOTIDE SEQUENCE [LARGE SCALE GENOMIC DNA]</scope>
    <source>
        <strain evidence="2">NBRC 13794</strain>
    </source>
</reference>
<protein>
    <submittedName>
        <fullName evidence="1">Uncharacterized protein</fullName>
    </submittedName>
</protein>
<evidence type="ECO:0000313" key="1">
    <source>
        <dbReference type="EMBL" id="GHI69587.1"/>
    </source>
</evidence>
<organism evidence="1 2">
    <name type="scientific">Streptomyces nojiriensis</name>
    <dbReference type="NCBI Taxonomy" id="66374"/>
    <lineage>
        <taxon>Bacteria</taxon>
        <taxon>Bacillati</taxon>
        <taxon>Actinomycetota</taxon>
        <taxon>Actinomycetes</taxon>
        <taxon>Kitasatosporales</taxon>
        <taxon>Streptomycetaceae</taxon>
        <taxon>Streptomyces</taxon>
    </lineage>
</organism>
<proteinExistence type="predicted"/>
<dbReference type="EMBL" id="BNEC01000005">
    <property type="protein sequence ID" value="GHI69587.1"/>
    <property type="molecule type" value="Genomic_DNA"/>
</dbReference>
<dbReference type="Proteomes" id="UP000613974">
    <property type="component" value="Unassembled WGS sequence"/>
</dbReference>